<reference evidence="5 6" key="1">
    <citation type="submission" date="2017-03" db="EMBL/GenBank/DDBJ databases">
        <title>An alternative strategy for trypanosome survival in the mammalian bloodstream revealed through genome and transcriptome analysis of the ubiquitous bovine parasite Trypanosoma (Megatrypanum) theileri.</title>
        <authorList>
            <person name="Kelly S."/>
            <person name="Ivens A."/>
            <person name="Mott A."/>
            <person name="O'Neill E."/>
            <person name="Emms D."/>
            <person name="Macleod O."/>
            <person name="Voorheis P."/>
            <person name="Matthews J."/>
            <person name="Matthews K."/>
            <person name="Carrington M."/>
        </authorList>
    </citation>
    <scope>NUCLEOTIDE SEQUENCE [LARGE SCALE GENOMIC DNA]</scope>
    <source>
        <strain evidence="5">Edinburgh</strain>
    </source>
</reference>
<dbReference type="PANTHER" id="PTHR11088">
    <property type="entry name" value="TRNA DIMETHYLALLYLTRANSFERASE"/>
    <property type="match status" value="1"/>
</dbReference>
<dbReference type="InterPro" id="IPR018022">
    <property type="entry name" value="IPT"/>
</dbReference>
<dbReference type="GO" id="GO:0006400">
    <property type="term" value="P:tRNA modification"/>
    <property type="evidence" value="ECO:0007669"/>
    <property type="project" value="TreeGrafter"/>
</dbReference>
<dbReference type="AlphaFoldDB" id="A0A1X0P0W0"/>
<dbReference type="GO" id="GO:0005524">
    <property type="term" value="F:ATP binding"/>
    <property type="evidence" value="ECO:0007669"/>
    <property type="project" value="UniProtKB-KW"/>
</dbReference>
<keyword evidence="4" id="KW-0067">ATP-binding</keyword>
<dbReference type="Gene3D" id="3.40.50.300">
    <property type="entry name" value="P-loop containing nucleotide triphosphate hydrolases"/>
    <property type="match status" value="1"/>
</dbReference>
<protein>
    <submittedName>
        <fullName evidence="5">Putative tRNA isopentenyltransferase</fullName>
    </submittedName>
</protein>
<keyword evidence="2 5" id="KW-0808">Transferase</keyword>
<dbReference type="SUPFAM" id="SSF52540">
    <property type="entry name" value="P-loop containing nucleoside triphosphate hydrolases"/>
    <property type="match status" value="1"/>
</dbReference>
<dbReference type="InterPro" id="IPR027417">
    <property type="entry name" value="P-loop_NTPase"/>
</dbReference>
<dbReference type="PANTHER" id="PTHR11088:SF89">
    <property type="entry name" value="TRNA DIMETHYLALLYLTRANSFERASE"/>
    <property type="match status" value="1"/>
</dbReference>
<dbReference type="OrthoDB" id="775260at2759"/>
<dbReference type="Pfam" id="PF01715">
    <property type="entry name" value="IPPT"/>
    <property type="match status" value="1"/>
</dbReference>
<dbReference type="HAMAP" id="MF_00185">
    <property type="entry name" value="IPP_trans"/>
    <property type="match status" value="1"/>
</dbReference>
<evidence type="ECO:0000313" key="6">
    <source>
        <dbReference type="Proteomes" id="UP000192257"/>
    </source>
</evidence>
<evidence type="ECO:0000256" key="1">
    <source>
        <dbReference type="ARBA" id="ARBA00005842"/>
    </source>
</evidence>
<gene>
    <name evidence="5" type="ORF">TM35_000092090</name>
</gene>
<evidence type="ECO:0000256" key="2">
    <source>
        <dbReference type="ARBA" id="ARBA00022679"/>
    </source>
</evidence>
<keyword evidence="6" id="KW-1185">Reference proteome</keyword>
<proteinExistence type="inferred from homology"/>
<dbReference type="GO" id="GO:0005739">
    <property type="term" value="C:mitochondrion"/>
    <property type="evidence" value="ECO:0007669"/>
    <property type="project" value="TreeGrafter"/>
</dbReference>
<name>A0A1X0P0W0_9TRYP</name>
<dbReference type="STRING" id="67003.A0A1X0P0W0"/>
<dbReference type="GO" id="GO:0052381">
    <property type="term" value="F:tRNA dimethylallyltransferase activity"/>
    <property type="evidence" value="ECO:0007669"/>
    <property type="project" value="InterPro"/>
</dbReference>
<dbReference type="Gene3D" id="1.10.20.140">
    <property type="match status" value="1"/>
</dbReference>
<comment type="similarity">
    <text evidence="1">Belongs to the IPP transferase family.</text>
</comment>
<comment type="caution">
    <text evidence="5">The sequence shown here is derived from an EMBL/GenBank/DDBJ whole genome shotgun (WGS) entry which is preliminary data.</text>
</comment>
<keyword evidence="3" id="KW-0547">Nucleotide-binding</keyword>
<sequence length="466" mass="53405">MVNEVTSCKQPIFFVLGATGSGKSLAAVDIATTLKSSCGYEHVVIINCDVMQFYMDLPIATNKVSLNEMQGISHYFMGFLSPKGVKIRDPTIPYEGCDKKNSEVLEESKEEEIYNIHSYVHDVVEFINKFFQNNSSAAVIVCGGTCYYIQALMFENVLTEEDADDSVALDSNANSSICEEKFEGYDLWKELNKIDPSVAIRYHPNDKRRIVRLLEIYKKTGRLPSEIYGSRPSPCFRFSPMNCFVLWPRVNFEKLKLMLDERVDKMVEKGIVEECLEFAQQHVKADPDTGLARAIGFKEFIPAFEEKNGVTCIKGENELKKSIEQIKINTKRYARQQIQWITNRFLGRFREVFISAQGIDKFISLDVSDTVLEFREKVKKVTRFWIMSENGSIENIIFPLKEPRDKITAVKQEWCEMCGMFVSGGVQMDAHILSKRHRGAIRHAALVKEQLEKYGRIIPRKKPRLS</sequence>
<evidence type="ECO:0000256" key="4">
    <source>
        <dbReference type="ARBA" id="ARBA00022840"/>
    </source>
</evidence>
<dbReference type="Proteomes" id="UP000192257">
    <property type="component" value="Unassembled WGS sequence"/>
</dbReference>
<dbReference type="GeneID" id="39984228"/>
<evidence type="ECO:0000256" key="3">
    <source>
        <dbReference type="ARBA" id="ARBA00022741"/>
    </source>
</evidence>
<accession>A0A1X0P0W0</accession>
<evidence type="ECO:0000313" key="5">
    <source>
        <dbReference type="EMBL" id="ORC90159.1"/>
    </source>
</evidence>
<organism evidence="5 6">
    <name type="scientific">Trypanosoma theileri</name>
    <dbReference type="NCBI Taxonomy" id="67003"/>
    <lineage>
        <taxon>Eukaryota</taxon>
        <taxon>Discoba</taxon>
        <taxon>Euglenozoa</taxon>
        <taxon>Kinetoplastea</taxon>
        <taxon>Metakinetoplastina</taxon>
        <taxon>Trypanosomatida</taxon>
        <taxon>Trypanosomatidae</taxon>
        <taxon>Trypanosoma</taxon>
    </lineage>
</organism>
<dbReference type="VEuPathDB" id="TriTrypDB:TM35_000092090"/>
<dbReference type="RefSeq" id="XP_028884225.1">
    <property type="nucleotide sequence ID" value="XM_029024448.1"/>
</dbReference>
<dbReference type="InterPro" id="IPR039657">
    <property type="entry name" value="Dimethylallyltransferase"/>
</dbReference>
<dbReference type="EMBL" id="NBCO01000009">
    <property type="protein sequence ID" value="ORC90159.1"/>
    <property type="molecule type" value="Genomic_DNA"/>
</dbReference>